<dbReference type="PANTHER" id="PTHR43775">
    <property type="entry name" value="FATTY ACID SYNTHASE"/>
    <property type="match status" value="1"/>
</dbReference>
<dbReference type="SMART" id="SM00825">
    <property type="entry name" value="PKS_KS"/>
    <property type="match status" value="1"/>
</dbReference>
<dbReference type="GO" id="GO:0006633">
    <property type="term" value="P:fatty acid biosynthetic process"/>
    <property type="evidence" value="ECO:0007669"/>
    <property type="project" value="TreeGrafter"/>
</dbReference>
<dbReference type="SUPFAM" id="SSF53901">
    <property type="entry name" value="Thiolase-like"/>
    <property type="match status" value="2"/>
</dbReference>
<dbReference type="PANTHER" id="PTHR43775:SF37">
    <property type="entry name" value="SI:DKEY-61P9.11"/>
    <property type="match status" value="1"/>
</dbReference>
<feature type="region of interest" description="Disordered" evidence="3">
    <location>
        <begin position="63"/>
        <end position="83"/>
    </location>
</feature>
<dbReference type="InterPro" id="IPR020841">
    <property type="entry name" value="PKS_Beta-ketoAc_synthase_dom"/>
</dbReference>
<evidence type="ECO:0000313" key="5">
    <source>
        <dbReference type="EMBL" id="EFX02720.1"/>
    </source>
</evidence>
<name>F0XGJ7_GROCL</name>
<evidence type="ECO:0000313" key="6">
    <source>
        <dbReference type="Proteomes" id="UP000007796"/>
    </source>
</evidence>
<dbReference type="InterPro" id="IPR014031">
    <property type="entry name" value="Ketoacyl_synth_C"/>
</dbReference>
<protein>
    <submittedName>
        <fullName evidence="5">Polyketide synthase</fullName>
    </submittedName>
</protein>
<keyword evidence="1" id="KW-0596">Phosphopantetheine</keyword>
<dbReference type="GeneID" id="25975661"/>
<evidence type="ECO:0000259" key="4">
    <source>
        <dbReference type="SMART" id="SM00825"/>
    </source>
</evidence>
<dbReference type="RefSeq" id="XP_014172202.1">
    <property type="nucleotide sequence ID" value="XM_014316727.1"/>
</dbReference>
<dbReference type="HOGENOM" id="CLU_2049934_0_0_1"/>
<reference evidence="5 6" key="1">
    <citation type="journal article" date="2011" name="Proc. Natl. Acad. Sci. U.S.A.">
        <title>Genome and transcriptome analyses of the mountain pine beetle-fungal symbiont Grosmannia clavigera, a lodgepole pine pathogen.</title>
        <authorList>
            <person name="DiGuistini S."/>
            <person name="Wang Y."/>
            <person name="Liao N.Y."/>
            <person name="Taylor G."/>
            <person name="Tanguay P."/>
            <person name="Feau N."/>
            <person name="Henrissat B."/>
            <person name="Chan S.K."/>
            <person name="Hesse-Orce U."/>
            <person name="Alamouti S.M."/>
            <person name="Tsui C.K.M."/>
            <person name="Docking R.T."/>
            <person name="Levasseur A."/>
            <person name="Haridas S."/>
            <person name="Robertson G."/>
            <person name="Birol I."/>
            <person name="Holt R.A."/>
            <person name="Marra M.A."/>
            <person name="Hamelin R.C."/>
            <person name="Hirst M."/>
            <person name="Jones S.J.M."/>
            <person name="Bohlmann J."/>
            <person name="Breuil C."/>
        </authorList>
    </citation>
    <scope>NUCLEOTIDE SEQUENCE [LARGE SCALE GENOMIC DNA]</scope>
    <source>
        <strain evidence="6">kw1407 / UAMH 11150</strain>
    </source>
</reference>
<feature type="domain" description="Ketosynthase family 3 (KS3)" evidence="4">
    <location>
        <begin position="5"/>
        <end position="120"/>
    </location>
</feature>
<dbReference type="STRING" id="655863.F0XGJ7"/>
<evidence type="ECO:0000256" key="2">
    <source>
        <dbReference type="ARBA" id="ARBA00022553"/>
    </source>
</evidence>
<organism evidence="6">
    <name type="scientific">Grosmannia clavigera (strain kw1407 / UAMH 11150)</name>
    <name type="common">Blue stain fungus</name>
    <name type="synonym">Graphiocladiella clavigera</name>
    <dbReference type="NCBI Taxonomy" id="655863"/>
    <lineage>
        <taxon>Eukaryota</taxon>
        <taxon>Fungi</taxon>
        <taxon>Dikarya</taxon>
        <taxon>Ascomycota</taxon>
        <taxon>Pezizomycotina</taxon>
        <taxon>Sordariomycetes</taxon>
        <taxon>Sordariomycetidae</taxon>
        <taxon>Ophiostomatales</taxon>
        <taxon>Ophiostomataceae</taxon>
        <taxon>Leptographium</taxon>
    </lineage>
</organism>
<dbReference type="Pfam" id="PF02801">
    <property type="entry name" value="Ketoacyl-synt_C"/>
    <property type="match status" value="1"/>
</dbReference>
<dbReference type="AlphaFoldDB" id="F0XGJ7"/>
<dbReference type="GO" id="GO:0044550">
    <property type="term" value="P:secondary metabolite biosynthetic process"/>
    <property type="evidence" value="ECO:0007669"/>
    <property type="project" value="TreeGrafter"/>
</dbReference>
<proteinExistence type="predicted"/>
<dbReference type="InterPro" id="IPR050091">
    <property type="entry name" value="PKS_NRPS_Biosynth_Enz"/>
</dbReference>
<sequence length="120" mass="12447">MPLRGSRGPTAAALEVAYHAFESAGVPIESMCGSNVAVFAATMTDDYSRILFHDGGTIPRQAATGAMRATASNQDGRTPPLTQPSSLAQEALIRHTYAKAGIDPMDTQYCEAHGAGGAGH</sequence>
<dbReference type="OrthoDB" id="329835at2759"/>
<dbReference type="Proteomes" id="UP000007796">
    <property type="component" value="Unassembled WGS sequence"/>
</dbReference>
<gene>
    <name evidence="5" type="ORF">CMQ_2649</name>
</gene>
<dbReference type="InParanoid" id="F0XGJ7"/>
<evidence type="ECO:0000256" key="3">
    <source>
        <dbReference type="SAM" id="MobiDB-lite"/>
    </source>
</evidence>
<evidence type="ECO:0000256" key="1">
    <source>
        <dbReference type="ARBA" id="ARBA00022450"/>
    </source>
</evidence>
<accession>F0XGJ7</accession>
<dbReference type="GO" id="GO:0004312">
    <property type="term" value="F:fatty acid synthase activity"/>
    <property type="evidence" value="ECO:0007669"/>
    <property type="project" value="TreeGrafter"/>
</dbReference>
<dbReference type="EMBL" id="GL629769">
    <property type="protein sequence ID" value="EFX02720.1"/>
    <property type="molecule type" value="Genomic_DNA"/>
</dbReference>
<keyword evidence="2" id="KW-0597">Phosphoprotein</keyword>
<dbReference type="InterPro" id="IPR016039">
    <property type="entry name" value="Thiolase-like"/>
</dbReference>
<dbReference type="Gene3D" id="3.40.47.10">
    <property type="match status" value="2"/>
</dbReference>
<keyword evidence="6" id="KW-1185">Reference proteome</keyword>